<protein>
    <submittedName>
        <fullName evidence="2">Uncharacterized protein</fullName>
    </submittedName>
</protein>
<evidence type="ECO:0000313" key="3">
    <source>
        <dbReference type="Proteomes" id="UP000266841"/>
    </source>
</evidence>
<feature type="region of interest" description="Disordered" evidence="1">
    <location>
        <begin position="123"/>
        <end position="151"/>
    </location>
</feature>
<evidence type="ECO:0000313" key="2">
    <source>
        <dbReference type="EMBL" id="EJK76448.1"/>
    </source>
</evidence>
<feature type="region of interest" description="Disordered" evidence="1">
    <location>
        <begin position="217"/>
        <end position="345"/>
    </location>
</feature>
<dbReference type="AlphaFoldDB" id="K0TCI4"/>
<evidence type="ECO:0000256" key="1">
    <source>
        <dbReference type="SAM" id="MobiDB-lite"/>
    </source>
</evidence>
<dbReference type="EMBL" id="AGNL01002131">
    <property type="protein sequence ID" value="EJK76448.1"/>
    <property type="molecule type" value="Genomic_DNA"/>
</dbReference>
<reference evidence="2 3" key="1">
    <citation type="journal article" date="2012" name="Genome Biol.">
        <title>Genome and low-iron response of an oceanic diatom adapted to chronic iron limitation.</title>
        <authorList>
            <person name="Lommer M."/>
            <person name="Specht M."/>
            <person name="Roy A.S."/>
            <person name="Kraemer L."/>
            <person name="Andreson R."/>
            <person name="Gutowska M.A."/>
            <person name="Wolf J."/>
            <person name="Bergner S.V."/>
            <person name="Schilhabel M.B."/>
            <person name="Klostermeier U.C."/>
            <person name="Beiko R.G."/>
            <person name="Rosenstiel P."/>
            <person name="Hippler M."/>
            <person name="Laroche J."/>
        </authorList>
    </citation>
    <scope>NUCLEOTIDE SEQUENCE [LARGE SCALE GENOMIC DNA]</scope>
    <source>
        <strain evidence="2 3">CCMP1005</strain>
    </source>
</reference>
<sequence>LCCQPDRCREEGRVDGVDGQMAAVELVDVIFLDIDGVLLPFGGAGGDNHDNHDDGETAPGCIFPNRTMDALASLLDRAGGLSLEAAGGGAPVRGNPALVLSSTWRARPDFVDDITSSLVAHAAHRRGRRGGGGGERRDWTAAWSNAGSPSGGPFFDMTDPLYQSTRCDEVYKWLGDNSGVVERRGATRTFRVRSWIALDDEDILICADTRNRNYSACQRRGEDRRGRRAARRPNGELGRPHRGRRRRRDGAGRGADTRLPPAACGPRDAVRADGTARGVVGQESGRQRGFSSRLRSDGPASRGGYRYRARVPWCPGGRRKSNDYDSADPEQALPSAIRKSLEAIK</sequence>
<organism evidence="2 3">
    <name type="scientific">Thalassiosira oceanica</name>
    <name type="common">Marine diatom</name>
    <dbReference type="NCBI Taxonomy" id="159749"/>
    <lineage>
        <taxon>Eukaryota</taxon>
        <taxon>Sar</taxon>
        <taxon>Stramenopiles</taxon>
        <taxon>Ochrophyta</taxon>
        <taxon>Bacillariophyta</taxon>
        <taxon>Coscinodiscophyceae</taxon>
        <taxon>Thalassiosirophycidae</taxon>
        <taxon>Thalassiosirales</taxon>
        <taxon>Thalassiosiraceae</taxon>
        <taxon>Thalassiosira</taxon>
    </lineage>
</organism>
<proteinExistence type="predicted"/>
<comment type="caution">
    <text evidence="2">The sequence shown here is derived from an EMBL/GenBank/DDBJ whole genome shotgun (WGS) entry which is preliminary data.</text>
</comment>
<gene>
    <name evidence="2" type="ORF">THAOC_01788</name>
</gene>
<dbReference type="Proteomes" id="UP000266841">
    <property type="component" value="Unassembled WGS sequence"/>
</dbReference>
<dbReference type="Pfam" id="PF18143">
    <property type="entry name" value="HAD_SAK_2"/>
    <property type="match status" value="1"/>
</dbReference>
<accession>K0TCI4</accession>
<keyword evidence="3" id="KW-1185">Reference proteome</keyword>
<dbReference type="eggNOG" id="ENOG502SFM0">
    <property type="taxonomic scope" value="Eukaryota"/>
</dbReference>
<name>K0TCI4_THAOC</name>
<dbReference type="OrthoDB" id="410307at2759"/>
<feature type="non-terminal residue" evidence="2">
    <location>
        <position position="1"/>
    </location>
</feature>